<feature type="region of interest" description="Disordered" evidence="1">
    <location>
        <begin position="145"/>
        <end position="216"/>
    </location>
</feature>
<feature type="compositionally biased region" description="Basic and acidic residues" evidence="1">
    <location>
        <begin position="108"/>
        <end position="121"/>
    </location>
</feature>
<evidence type="ECO:0000256" key="1">
    <source>
        <dbReference type="SAM" id="MobiDB-lite"/>
    </source>
</evidence>
<dbReference type="HOGENOM" id="CLU_1279473_0_0_1"/>
<sequence length="216" mass="23630">MYNYETMPKIGTTKSLNNKINVQEELQYASQLQNYITKFHSPAPDPTSAVATTALSRRHAIHLQPPPPLPPPPEGAFAAGSARRCRRHCHRRRIHRRRKIYRRTKAAFAREESERGRREPPLDPPAAAGFARGCRRRICRGREARGAATSALGHRHRGPWPLPPPPEGEEMGGREGGGTLPPVRGKGSGAAGGEGEGQPVGRERWSGEGGKAPPTQ</sequence>
<dbReference type="Gramene" id="ORUFI09G04150.1">
    <property type="protein sequence ID" value="ORUFI09G04150.1"/>
    <property type="gene ID" value="ORUFI09G04150"/>
</dbReference>
<reference evidence="3" key="1">
    <citation type="submission" date="2013-06" db="EMBL/GenBank/DDBJ databases">
        <authorList>
            <person name="Zhao Q."/>
        </authorList>
    </citation>
    <scope>NUCLEOTIDE SEQUENCE</scope>
    <source>
        <strain evidence="3">cv. W1943</strain>
    </source>
</reference>
<feature type="region of interest" description="Disordered" evidence="1">
    <location>
        <begin position="106"/>
        <end position="129"/>
    </location>
</feature>
<dbReference type="Proteomes" id="UP000008022">
    <property type="component" value="Unassembled WGS sequence"/>
</dbReference>
<evidence type="ECO:0000313" key="2">
    <source>
        <dbReference type="EnsemblPlants" id="ORUFI09G04150.1"/>
    </source>
</evidence>
<name>A0A0E0QP40_ORYRU</name>
<proteinExistence type="predicted"/>
<feature type="compositionally biased region" description="Gly residues" evidence="1">
    <location>
        <begin position="186"/>
        <end position="198"/>
    </location>
</feature>
<accession>A0A0E0QP40</accession>
<keyword evidence="3" id="KW-1185">Reference proteome</keyword>
<evidence type="ECO:0000313" key="3">
    <source>
        <dbReference type="Proteomes" id="UP000008022"/>
    </source>
</evidence>
<dbReference type="EnsemblPlants" id="ORUFI09G04150.1">
    <property type="protein sequence ID" value="ORUFI09G04150.1"/>
    <property type="gene ID" value="ORUFI09G04150"/>
</dbReference>
<dbReference type="AlphaFoldDB" id="A0A0E0QP40"/>
<organism evidence="2 3">
    <name type="scientific">Oryza rufipogon</name>
    <name type="common">Brownbeard rice</name>
    <name type="synonym">Asian wild rice</name>
    <dbReference type="NCBI Taxonomy" id="4529"/>
    <lineage>
        <taxon>Eukaryota</taxon>
        <taxon>Viridiplantae</taxon>
        <taxon>Streptophyta</taxon>
        <taxon>Embryophyta</taxon>
        <taxon>Tracheophyta</taxon>
        <taxon>Spermatophyta</taxon>
        <taxon>Magnoliopsida</taxon>
        <taxon>Liliopsida</taxon>
        <taxon>Poales</taxon>
        <taxon>Poaceae</taxon>
        <taxon>BOP clade</taxon>
        <taxon>Oryzoideae</taxon>
        <taxon>Oryzeae</taxon>
        <taxon>Oryzinae</taxon>
        <taxon>Oryza</taxon>
    </lineage>
</organism>
<protein>
    <submittedName>
        <fullName evidence="2">Uncharacterized protein</fullName>
    </submittedName>
</protein>
<reference evidence="2" key="2">
    <citation type="submission" date="2015-06" db="UniProtKB">
        <authorList>
            <consortium name="EnsemblPlants"/>
        </authorList>
    </citation>
    <scope>IDENTIFICATION</scope>
</reference>